<evidence type="ECO:0000313" key="2">
    <source>
        <dbReference type="Proteomes" id="UP001174691"/>
    </source>
</evidence>
<accession>A0AA38VE77</accession>
<dbReference type="EMBL" id="JANBVN010000193">
    <property type="protein sequence ID" value="KAJ9133913.1"/>
    <property type="molecule type" value="Genomic_DNA"/>
</dbReference>
<protein>
    <submittedName>
        <fullName evidence="1">Uncharacterized protein</fullName>
    </submittedName>
</protein>
<organism evidence="1 2">
    <name type="scientific">Coniochaeta hoffmannii</name>
    <dbReference type="NCBI Taxonomy" id="91930"/>
    <lineage>
        <taxon>Eukaryota</taxon>
        <taxon>Fungi</taxon>
        <taxon>Dikarya</taxon>
        <taxon>Ascomycota</taxon>
        <taxon>Pezizomycotina</taxon>
        <taxon>Sordariomycetes</taxon>
        <taxon>Sordariomycetidae</taxon>
        <taxon>Coniochaetales</taxon>
        <taxon>Coniochaetaceae</taxon>
        <taxon>Coniochaeta</taxon>
    </lineage>
</organism>
<keyword evidence="2" id="KW-1185">Reference proteome</keyword>
<comment type="caution">
    <text evidence="1">The sequence shown here is derived from an EMBL/GenBank/DDBJ whole genome shotgun (WGS) entry which is preliminary data.</text>
</comment>
<dbReference type="AlphaFoldDB" id="A0AA38VE77"/>
<gene>
    <name evidence="1" type="ORF">NKR19_g8895</name>
</gene>
<dbReference type="Proteomes" id="UP001174691">
    <property type="component" value="Unassembled WGS sequence"/>
</dbReference>
<name>A0AA38VE77_9PEZI</name>
<proteinExistence type="predicted"/>
<evidence type="ECO:0000313" key="1">
    <source>
        <dbReference type="EMBL" id="KAJ9133913.1"/>
    </source>
</evidence>
<reference evidence="1" key="1">
    <citation type="submission" date="2022-07" db="EMBL/GenBank/DDBJ databases">
        <title>Fungi with potential for degradation of polypropylene.</title>
        <authorList>
            <person name="Gostincar C."/>
        </authorList>
    </citation>
    <scope>NUCLEOTIDE SEQUENCE</scope>
    <source>
        <strain evidence="1">EXF-13287</strain>
    </source>
</reference>
<sequence length="293" mass="31617">MCASWHAAHPCDCEDSKNTCSCPSYAASNPCECDASYPGLHPCECPQTKLSCACPGWKAANPCQCEDTKYTCACVDWKVTHPCDCEDTKNTCACLTYASAHPCECDSTYPSTHPCDCPLTKNVCTCPDYAAANPDKCFKWCPDVGTAYGYFSTQPVYQRQFNSANRAGKTLANKNCASKWGWWDTFVPAELAAGQVYSGTLLSGAGNYNVDAATPVGSFTLSVSADGTNALFGFQASGDYQFGTIHVQANCALPTTCAPGQFNNVFAWFWVLFGFFTIRILHFPCVGLEEGAN</sequence>